<dbReference type="PANTHER" id="PTHR12616:SF1">
    <property type="entry name" value="VACUOLAR PROTEIN SORTING-ASSOCIATED PROTEIN 41 HOMOLOG"/>
    <property type="match status" value="1"/>
</dbReference>
<sequence length="246" mass="26971">METAPAAGAVDIVIGRYRDAEDRISWRLEHMRFEDALALAERERGLPASVWDAVVQAYLAHVTAAGDWATAAGLLPRLLKDKVALWERWVYEFGQARQLPLLAPVLPTKRPALHPQTYELVMAALLVDPAHHGALLGLVQAWPNSLYQPAALIDAIAQRMRRAGGETRELWQALAHLYKTQGRPDLSLAILLNLQLPSVFDFLQEHGLLSFLGGKAALLLAIDEARALDLLVSHLDSVAPADVVPG</sequence>
<keyword evidence="2" id="KW-1185">Reference proteome</keyword>
<dbReference type="AlphaFoldDB" id="A0A0D2LJS0"/>
<dbReference type="RefSeq" id="XP_013891234.1">
    <property type="nucleotide sequence ID" value="XM_014035780.1"/>
</dbReference>
<dbReference type="GO" id="GO:0005770">
    <property type="term" value="C:late endosome"/>
    <property type="evidence" value="ECO:0007669"/>
    <property type="project" value="TreeGrafter"/>
</dbReference>
<dbReference type="GO" id="GO:0009267">
    <property type="term" value="P:cellular response to starvation"/>
    <property type="evidence" value="ECO:0007669"/>
    <property type="project" value="TreeGrafter"/>
</dbReference>
<reference evidence="1 2" key="1">
    <citation type="journal article" date="2013" name="BMC Genomics">
        <title>Reconstruction of the lipid metabolism for the microalga Monoraphidium neglectum from its genome sequence reveals characteristics suitable for biofuel production.</title>
        <authorList>
            <person name="Bogen C."/>
            <person name="Al-Dilaimi A."/>
            <person name="Albersmeier A."/>
            <person name="Wichmann J."/>
            <person name="Grundmann M."/>
            <person name="Rupp O."/>
            <person name="Lauersen K.J."/>
            <person name="Blifernez-Klassen O."/>
            <person name="Kalinowski J."/>
            <person name="Goesmann A."/>
            <person name="Mussgnug J.H."/>
            <person name="Kruse O."/>
        </authorList>
    </citation>
    <scope>NUCLEOTIDE SEQUENCE [LARGE SCALE GENOMIC DNA]</scope>
    <source>
        <strain evidence="1 2">SAG 48.87</strain>
    </source>
</reference>
<name>A0A0D2LJS0_9CHLO</name>
<dbReference type="GO" id="GO:0034058">
    <property type="term" value="P:endosomal vesicle fusion"/>
    <property type="evidence" value="ECO:0007669"/>
    <property type="project" value="TreeGrafter"/>
</dbReference>
<evidence type="ECO:0000313" key="2">
    <source>
        <dbReference type="Proteomes" id="UP000054498"/>
    </source>
</evidence>
<dbReference type="GO" id="GO:0030897">
    <property type="term" value="C:HOPS complex"/>
    <property type="evidence" value="ECO:0007669"/>
    <property type="project" value="TreeGrafter"/>
</dbReference>
<dbReference type="KEGG" id="mng:MNEG_15749"/>
<dbReference type="GO" id="GO:0016236">
    <property type="term" value="P:macroautophagy"/>
    <property type="evidence" value="ECO:0007669"/>
    <property type="project" value="TreeGrafter"/>
</dbReference>
<dbReference type="STRING" id="145388.A0A0D2LJS0"/>
<evidence type="ECO:0000313" key="1">
    <source>
        <dbReference type="EMBL" id="KIY92214.1"/>
    </source>
</evidence>
<dbReference type="GeneID" id="25733441"/>
<accession>A0A0D2LJS0</accession>
<protein>
    <submittedName>
        <fullName evidence="1">Vacuolar protein sorting-associated like protein 41</fullName>
    </submittedName>
</protein>
<dbReference type="Proteomes" id="UP000054498">
    <property type="component" value="Unassembled WGS sequence"/>
</dbReference>
<dbReference type="PANTHER" id="PTHR12616">
    <property type="entry name" value="VACUOLAR PROTEIN SORTING VPS41"/>
    <property type="match status" value="1"/>
</dbReference>
<dbReference type="OrthoDB" id="244107at2759"/>
<organism evidence="1 2">
    <name type="scientific">Monoraphidium neglectum</name>
    <dbReference type="NCBI Taxonomy" id="145388"/>
    <lineage>
        <taxon>Eukaryota</taxon>
        <taxon>Viridiplantae</taxon>
        <taxon>Chlorophyta</taxon>
        <taxon>core chlorophytes</taxon>
        <taxon>Chlorophyceae</taxon>
        <taxon>CS clade</taxon>
        <taxon>Sphaeropleales</taxon>
        <taxon>Selenastraceae</taxon>
        <taxon>Monoraphidium</taxon>
    </lineage>
</organism>
<dbReference type="GO" id="GO:0006623">
    <property type="term" value="P:protein targeting to vacuole"/>
    <property type="evidence" value="ECO:0007669"/>
    <property type="project" value="InterPro"/>
</dbReference>
<proteinExistence type="predicted"/>
<dbReference type="Pfam" id="PF23556">
    <property type="entry name" value="TPR_Vps41"/>
    <property type="match status" value="1"/>
</dbReference>
<dbReference type="InterPro" id="IPR045111">
    <property type="entry name" value="Vps41/Vps8"/>
</dbReference>
<dbReference type="EMBL" id="KK105846">
    <property type="protein sequence ID" value="KIY92214.1"/>
    <property type="molecule type" value="Genomic_DNA"/>
</dbReference>
<gene>
    <name evidence="1" type="ORF">MNEG_15749</name>
</gene>